<dbReference type="OrthoDB" id="6076384at2"/>
<feature type="signal peptide" evidence="1">
    <location>
        <begin position="1"/>
        <end position="21"/>
    </location>
</feature>
<protein>
    <recommendedName>
        <fullName evidence="4">NarX-like N-terminal domain-containing protein</fullName>
    </recommendedName>
</protein>
<comment type="caution">
    <text evidence="2">The sequence shown here is derived from an EMBL/GenBank/DDBJ whole genome shotgun (WGS) entry which is preliminary data.</text>
</comment>
<name>L0WAU8_9GAMM</name>
<keyword evidence="3" id="KW-1185">Reference proteome</keyword>
<accession>L0WAU8</accession>
<dbReference type="eggNOG" id="ENOG50338SY">
    <property type="taxonomic scope" value="Bacteria"/>
</dbReference>
<organism evidence="2 3">
    <name type="scientific">Alcanivorax hongdengensis A-11-3</name>
    <dbReference type="NCBI Taxonomy" id="1177179"/>
    <lineage>
        <taxon>Bacteria</taxon>
        <taxon>Pseudomonadati</taxon>
        <taxon>Pseudomonadota</taxon>
        <taxon>Gammaproteobacteria</taxon>
        <taxon>Oceanospirillales</taxon>
        <taxon>Alcanivoracaceae</taxon>
        <taxon>Alcanivorax</taxon>
    </lineage>
</organism>
<gene>
    <name evidence="2" type="ORF">A11A3_10546</name>
</gene>
<dbReference type="PATRIC" id="fig|1177179.3.peg.2099"/>
<keyword evidence="1" id="KW-0732">Signal</keyword>
<dbReference type="EMBL" id="AMRJ01000015">
    <property type="protein sequence ID" value="EKF74091.1"/>
    <property type="molecule type" value="Genomic_DNA"/>
</dbReference>
<reference evidence="2 3" key="1">
    <citation type="journal article" date="2012" name="J. Bacteriol.">
        <title>Genome Sequence of the Alkane-Degrading Bacterium Alcanivorax hongdengensis Type Strain A-11-3.</title>
        <authorList>
            <person name="Lai Q."/>
            <person name="Shao Z."/>
        </authorList>
    </citation>
    <scope>NUCLEOTIDE SEQUENCE [LARGE SCALE GENOMIC DNA]</scope>
    <source>
        <strain evidence="2 3">A-11-3</strain>
    </source>
</reference>
<dbReference type="Proteomes" id="UP000010164">
    <property type="component" value="Unassembled WGS sequence"/>
</dbReference>
<dbReference type="STRING" id="1177179.A11A3_10546"/>
<evidence type="ECO:0008006" key="4">
    <source>
        <dbReference type="Google" id="ProtNLM"/>
    </source>
</evidence>
<evidence type="ECO:0000256" key="1">
    <source>
        <dbReference type="SAM" id="SignalP"/>
    </source>
</evidence>
<feature type="chain" id="PRO_5003948485" description="NarX-like N-terminal domain-containing protein" evidence="1">
    <location>
        <begin position="22"/>
        <end position="264"/>
    </location>
</feature>
<evidence type="ECO:0000313" key="2">
    <source>
        <dbReference type="EMBL" id="EKF74091.1"/>
    </source>
</evidence>
<proteinExistence type="predicted"/>
<evidence type="ECO:0000313" key="3">
    <source>
        <dbReference type="Proteomes" id="UP000010164"/>
    </source>
</evidence>
<sequence>MPKRFLGSLLTFLILPLQAQAAISQAQLKDLELNLWKIRSDFHMYTVMAGNQTYEVDLNGAISAADSALSDLAQNASGETENQLVTALQRQWKALRKAAQGNTIASQGYTDAYTIQDVNDIPVEMSEKMEAFDQASTGKYDDVRELAVSIEHMTSEYLNIAADPAGGMAAGSDEGRLSFKEAVPEFEKKLAAAKKAHAGDDAMTRALNQVSVKWQFIRQSMIKFYENAVPFLIYRYTNQMVGTLEQAIQLASTDVGKPTFGPVN</sequence>
<dbReference type="AlphaFoldDB" id="L0WAU8"/>